<evidence type="ECO:0000313" key="2">
    <source>
        <dbReference type="Proteomes" id="UP000789396"/>
    </source>
</evidence>
<name>A0A9N9F5W8_9GLOM</name>
<evidence type="ECO:0000313" key="1">
    <source>
        <dbReference type="EMBL" id="CAG8511964.1"/>
    </source>
</evidence>
<dbReference type="OrthoDB" id="5103at2759"/>
<dbReference type="Proteomes" id="UP000789396">
    <property type="component" value="Unassembled WGS sequence"/>
</dbReference>
<gene>
    <name evidence="1" type="ORF">RFULGI_LOCUS2939</name>
</gene>
<dbReference type="AlphaFoldDB" id="A0A9N9F5W8"/>
<reference evidence="1" key="1">
    <citation type="submission" date="2021-06" db="EMBL/GenBank/DDBJ databases">
        <authorList>
            <person name="Kallberg Y."/>
            <person name="Tangrot J."/>
            <person name="Rosling A."/>
        </authorList>
    </citation>
    <scope>NUCLEOTIDE SEQUENCE</scope>
    <source>
        <strain evidence="1">IN212</strain>
    </source>
</reference>
<proteinExistence type="predicted"/>
<comment type="caution">
    <text evidence="1">The sequence shown here is derived from an EMBL/GenBank/DDBJ whole genome shotgun (WGS) entry which is preliminary data.</text>
</comment>
<sequence>ETNIPINKSFSSQISEITSIPTKHKIEKSKEGRPRMPIWNDYDEGEEDGHGHFEAKAHLALHYKGSVPDNIRRKWLIEVAKRGKKVNDKDKEIYSGKKAKTSIAKDEYSHLQDLAKTMFAIIPSQASCEQNFFILKWFSKGRHTQLQVSILENLLDPIFGTNNNYQEEITLIDKKETNMKFECTFLVQDALGDSDLYD</sequence>
<dbReference type="EMBL" id="CAJVPZ010002397">
    <property type="protein sequence ID" value="CAG8511964.1"/>
    <property type="molecule type" value="Genomic_DNA"/>
</dbReference>
<accession>A0A9N9F5W8</accession>
<protein>
    <submittedName>
        <fullName evidence="1">1675_t:CDS:1</fullName>
    </submittedName>
</protein>
<keyword evidence="2" id="KW-1185">Reference proteome</keyword>
<organism evidence="1 2">
    <name type="scientific">Racocetra fulgida</name>
    <dbReference type="NCBI Taxonomy" id="60492"/>
    <lineage>
        <taxon>Eukaryota</taxon>
        <taxon>Fungi</taxon>
        <taxon>Fungi incertae sedis</taxon>
        <taxon>Mucoromycota</taxon>
        <taxon>Glomeromycotina</taxon>
        <taxon>Glomeromycetes</taxon>
        <taxon>Diversisporales</taxon>
        <taxon>Gigasporaceae</taxon>
        <taxon>Racocetra</taxon>
    </lineage>
</organism>
<feature type="non-terminal residue" evidence="1">
    <location>
        <position position="1"/>
    </location>
</feature>